<evidence type="ECO:0000256" key="1">
    <source>
        <dbReference type="ARBA" id="ARBA00022670"/>
    </source>
</evidence>
<dbReference type="GO" id="GO:0046872">
    <property type="term" value="F:metal ion binding"/>
    <property type="evidence" value="ECO:0007669"/>
    <property type="project" value="UniProtKB-UniRule"/>
</dbReference>
<evidence type="ECO:0000256" key="2">
    <source>
        <dbReference type="ARBA" id="ARBA00022723"/>
    </source>
</evidence>
<evidence type="ECO:0000313" key="8">
    <source>
        <dbReference type="EMBL" id="MBK1880222.1"/>
    </source>
</evidence>
<evidence type="ECO:0000256" key="4">
    <source>
        <dbReference type="ARBA" id="ARBA00022833"/>
    </source>
</evidence>
<comment type="cofactor">
    <cofactor evidence="6">
        <name>Zn(2+)</name>
        <dbReference type="ChEBI" id="CHEBI:29105"/>
    </cofactor>
    <text evidence="6">Binds 1 zinc ion.</text>
</comment>
<comment type="caution">
    <text evidence="8">The sequence shown here is derived from an EMBL/GenBank/DDBJ whole genome shotgun (WGS) entry which is preliminary data.</text>
</comment>
<feature type="domain" description="Peptidase M3A/M3B catalytic" evidence="7">
    <location>
        <begin position="10"/>
        <end position="205"/>
    </location>
</feature>
<protein>
    <recommendedName>
        <fullName evidence="7">Peptidase M3A/M3B catalytic domain-containing protein</fullName>
    </recommendedName>
</protein>
<reference evidence="8" key="1">
    <citation type="submission" date="2021-01" db="EMBL/GenBank/DDBJ databases">
        <title>Modified the classification status of verrucomicrobia.</title>
        <authorList>
            <person name="Feng X."/>
        </authorList>
    </citation>
    <scope>NUCLEOTIDE SEQUENCE</scope>
    <source>
        <strain evidence="8">KCTC 13126</strain>
    </source>
</reference>
<keyword evidence="2 6" id="KW-0479">Metal-binding</keyword>
<keyword evidence="9" id="KW-1185">Reference proteome</keyword>
<evidence type="ECO:0000256" key="3">
    <source>
        <dbReference type="ARBA" id="ARBA00022801"/>
    </source>
</evidence>
<evidence type="ECO:0000256" key="5">
    <source>
        <dbReference type="ARBA" id="ARBA00023049"/>
    </source>
</evidence>
<keyword evidence="3 6" id="KW-0378">Hydrolase</keyword>
<dbReference type="Proteomes" id="UP000617628">
    <property type="component" value="Unassembled WGS sequence"/>
</dbReference>
<dbReference type="SUPFAM" id="SSF55486">
    <property type="entry name" value="Metalloproteases ('zincins'), catalytic domain"/>
    <property type="match status" value="1"/>
</dbReference>
<keyword evidence="1 6" id="KW-0645">Protease</keyword>
<sequence>MANSASGTQGNVRTLIHEAGHAFHSFEAFEHIDLMFLRFPTQEFTEVASTSMEFIAADFYDEFYSPEDVIRAKRFIFEFAIRILTWVATIDGFQHWIYTNPDHSPEERTDQWIKIHQRFSSDTVDWSGLESERKTLWHYQMHLFGLPFYYIEYGISMIGALQVWQNYKQEPEATIANYRKALALGGTRPLPELFAAAGIKFDFSTDTIAPLIARVQIELESLKDSA</sequence>
<proteinExistence type="inferred from homology"/>
<gene>
    <name evidence="8" type="ORF">JIN87_25275</name>
</gene>
<comment type="similarity">
    <text evidence="6">Belongs to the peptidase M3 family.</text>
</comment>
<dbReference type="Pfam" id="PF01432">
    <property type="entry name" value="Peptidase_M3"/>
    <property type="match status" value="1"/>
</dbReference>
<name>A0A934VS99_9BACT</name>
<dbReference type="GO" id="GO:0004222">
    <property type="term" value="F:metalloendopeptidase activity"/>
    <property type="evidence" value="ECO:0007669"/>
    <property type="project" value="InterPro"/>
</dbReference>
<accession>A0A934VS99</accession>
<dbReference type="AlphaFoldDB" id="A0A934VS99"/>
<keyword evidence="5 6" id="KW-0482">Metalloprotease</keyword>
<dbReference type="RefSeq" id="WP_200358950.1">
    <property type="nucleotide sequence ID" value="NZ_JAENIL010000076.1"/>
</dbReference>
<dbReference type="EMBL" id="JAENIL010000076">
    <property type="protein sequence ID" value="MBK1880222.1"/>
    <property type="molecule type" value="Genomic_DNA"/>
</dbReference>
<evidence type="ECO:0000313" key="9">
    <source>
        <dbReference type="Proteomes" id="UP000617628"/>
    </source>
</evidence>
<evidence type="ECO:0000256" key="6">
    <source>
        <dbReference type="RuleBase" id="RU003435"/>
    </source>
</evidence>
<keyword evidence="4 6" id="KW-0862">Zinc</keyword>
<organism evidence="8 9">
    <name type="scientific">Pelagicoccus mobilis</name>
    <dbReference type="NCBI Taxonomy" id="415221"/>
    <lineage>
        <taxon>Bacteria</taxon>
        <taxon>Pseudomonadati</taxon>
        <taxon>Verrucomicrobiota</taxon>
        <taxon>Opitutia</taxon>
        <taxon>Puniceicoccales</taxon>
        <taxon>Pelagicoccaceae</taxon>
        <taxon>Pelagicoccus</taxon>
    </lineage>
</organism>
<dbReference type="GO" id="GO:0006508">
    <property type="term" value="P:proteolysis"/>
    <property type="evidence" value="ECO:0007669"/>
    <property type="project" value="UniProtKB-KW"/>
</dbReference>
<dbReference type="Gene3D" id="1.10.1370.30">
    <property type="match status" value="1"/>
</dbReference>
<evidence type="ECO:0000259" key="7">
    <source>
        <dbReference type="Pfam" id="PF01432"/>
    </source>
</evidence>
<dbReference type="InterPro" id="IPR001567">
    <property type="entry name" value="Pept_M3A_M3B_dom"/>
</dbReference>